<comment type="subcellular location">
    <subcellularLocation>
        <location evidence="1">Cell membrane</location>
        <topology evidence="1">Multi-pass membrane protein</topology>
    </subcellularLocation>
</comment>
<keyword evidence="2" id="KW-1003">Cell membrane</keyword>
<name>A0ABQ4C5Z2_9ACTN</name>
<keyword evidence="4 6" id="KW-1133">Transmembrane helix</keyword>
<keyword evidence="3 6" id="KW-0812">Transmembrane</keyword>
<reference evidence="7 8" key="1">
    <citation type="submission" date="2021-01" db="EMBL/GenBank/DDBJ databases">
        <title>Whole genome shotgun sequence of Asanoa iriomotensis NBRC 100142.</title>
        <authorList>
            <person name="Komaki H."/>
            <person name="Tamura T."/>
        </authorList>
    </citation>
    <scope>NUCLEOTIDE SEQUENCE [LARGE SCALE GENOMIC DNA]</scope>
    <source>
        <strain evidence="7 8">NBRC 100142</strain>
    </source>
</reference>
<dbReference type="InterPro" id="IPR011701">
    <property type="entry name" value="MFS"/>
</dbReference>
<evidence type="ECO:0000256" key="3">
    <source>
        <dbReference type="ARBA" id="ARBA00022692"/>
    </source>
</evidence>
<organism evidence="7 8">
    <name type="scientific">Asanoa iriomotensis</name>
    <dbReference type="NCBI Taxonomy" id="234613"/>
    <lineage>
        <taxon>Bacteria</taxon>
        <taxon>Bacillati</taxon>
        <taxon>Actinomycetota</taxon>
        <taxon>Actinomycetes</taxon>
        <taxon>Micromonosporales</taxon>
        <taxon>Micromonosporaceae</taxon>
        <taxon>Asanoa</taxon>
    </lineage>
</organism>
<dbReference type="Pfam" id="PF07690">
    <property type="entry name" value="MFS_1"/>
    <property type="match status" value="1"/>
</dbReference>
<evidence type="ECO:0000313" key="8">
    <source>
        <dbReference type="Proteomes" id="UP000624325"/>
    </source>
</evidence>
<feature type="transmembrane region" description="Helical" evidence="6">
    <location>
        <begin position="143"/>
        <end position="165"/>
    </location>
</feature>
<dbReference type="Proteomes" id="UP000624325">
    <property type="component" value="Unassembled WGS sequence"/>
</dbReference>
<comment type="caution">
    <text evidence="7">The sequence shown here is derived from an EMBL/GenBank/DDBJ whole genome shotgun (WGS) entry which is preliminary data.</text>
</comment>
<keyword evidence="5 6" id="KW-0472">Membrane</keyword>
<dbReference type="PANTHER" id="PTHR23513:SF6">
    <property type="entry name" value="MAJOR FACILITATOR SUPERFAMILY ASSOCIATED DOMAIN-CONTAINING PROTEIN"/>
    <property type="match status" value="1"/>
</dbReference>
<feature type="transmembrane region" description="Helical" evidence="6">
    <location>
        <begin position="177"/>
        <end position="195"/>
    </location>
</feature>
<accession>A0ABQ4C5Z2</accession>
<keyword evidence="8" id="KW-1185">Reference proteome</keyword>
<feature type="transmembrane region" description="Helical" evidence="6">
    <location>
        <begin position="84"/>
        <end position="105"/>
    </location>
</feature>
<protein>
    <recommendedName>
        <fullName evidence="9">MFS transporter</fullName>
    </recommendedName>
</protein>
<sequence>MLWSVTGRRGPPWRDRDFLLLWSGQTVSEVGSQITVLALPLVALLELDASTFEVGLLSAAVTVAYLLVALPAGALVERLSKRRVMVWADLGRLALIGSIPVAAGLGTLTLAQLYLVALANSVLSVLFSVAYPAYLPSLVDHPILLAGVLWSGSANFFVSGAGAVTAGALGSASGVRATLWLAVVGGCASGLWLFFSPLRGRRDMPRLAPAY</sequence>
<dbReference type="InterPro" id="IPR036259">
    <property type="entry name" value="MFS_trans_sf"/>
</dbReference>
<evidence type="ECO:0000256" key="4">
    <source>
        <dbReference type="ARBA" id="ARBA00022989"/>
    </source>
</evidence>
<evidence type="ECO:0000256" key="6">
    <source>
        <dbReference type="SAM" id="Phobius"/>
    </source>
</evidence>
<evidence type="ECO:0000313" key="7">
    <source>
        <dbReference type="EMBL" id="GIF58190.1"/>
    </source>
</evidence>
<dbReference type="PANTHER" id="PTHR23513">
    <property type="entry name" value="INTEGRAL MEMBRANE EFFLUX PROTEIN-RELATED"/>
    <property type="match status" value="1"/>
</dbReference>
<evidence type="ECO:0000256" key="5">
    <source>
        <dbReference type="ARBA" id="ARBA00023136"/>
    </source>
</evidence>
<dbReference type="EMBL" id="BONC01000030">
    <property type="protein sequence ID" value="GIF58190.1"/>
    <property type="molecule type" value="Genomic_DNA"/>
</dbReference>
<feature type="transmembrane region" description="Helical" evidence="6">
    <location>
        <begin position="111"/>
        <end position="131"/>
    </location>
</feature>
<gene>
    <name evidence="7" type="ORF">Air01nite_42850</name>
</gene>
<evidence type="ECO:0000256" key="2">
    <source>
        <dbReference type="ARBA" id="ARBA00022475"/>
    </source>
</evidence>
<dbReference type="Gene3D" id="1.20.1250.20">
    <property type="entry name" value="MFS general substrate transporter like domains"/>
    <property type="match status" value="1"/>
</dbReference>
<feature type="transmembrane region" description="Helical" evidence="6">
    <location>
        <begin position="54"/>
        <end position="72"/>
    </location>
</feature>
<evidence type="ECO:0000256" key="1">
    <source>
        <dbReference type="ARBA" id="ARBA00004651"/>
    </source>
</evidence>
<dbReference type="SUPFAM" id="SSF103473">
    <property type="entry name" value="MFS general substrate transporter"/>
    <property type="match status" value="1"/>
</dbReference>
<proteinExistence type="predicted"/>
<evidence type="ECO:0008006" key="9">
    <source>
        <dbReference type="Google" id="ProtNLM"/>
    </source>
</evidence>